<dbReference type="SUPFAM" id="SSF46579">
    <property type="entry name" value="Prefoldin"/>
    <property type="match status" value="1"/>
</dbReference>
<dbReference type="HOGENOM" id="CLU_100857_0_0_2"/>
<organism evidence="3 4">
    <name type="scientific">Fervidicoccus fontis (strain DSM 19380 / JCM 18336 / VKM B-2539 / Kam940)</name>
    <dbReference type="NCBI Taxonomy" id="1163730"/>
    <lineage>
        <taxon>Archaea</taxon>
        <taxon>Thermoproteota</taxon>
        <taxon>Thermoprotei</taxon>
        <taxon>Fervidicoccales</taxon>
        <taxon>Fervidicoccaceae</taxon>
        <taxon>Fervidicoccus</taxon>
    </lineage>
</organism>
<dbReference type="eggNOG" id="arCOG04054">
    <property type="taxonomic scope" value="Archaea"/>
</dbReference>
<dbReference type="AlphaFoldDB" id="I0A073"/>
<evidence type="ECO:0000256" key="1">
    <source>
        <dbReference type="SAM" id="Coils"/>
    </source>
</evidence>
<dbReference type="InParanoid" id="I0A073"/>
<dbReference type="STRING" id="1163730.FFONT_0390"/>
<dbReference type="KEGG" id="ffo:FFONT_0390"/>
<reference evidence="4" key="1">
    <citation type="submission" date="2012-03" db="EMBL/GenBank/DDBJ databases">
        <title>Fervidicoccus fontis complete genome analysis confirms its distinct phylogenetic position and predicts its environmental function.</title>
        <authorList>
            <person name="Lebedinsky A.V."/>
            <person name="Mardanov A.V."/>
            <person name="Gumerov V.M."/>
            <person name="Beletsky A.V."/>
            <person name="Kublanov I.V."/>
            <person name="Perevalova A.A."/>
            <person name="Bonch-Osmolovskaya E.A."/>
            <person name="Ravin N.V."/>
            <person name="Skryabin K.G."/>
        </authorList>
    </citation>
    <scope>NUCLEOTIDE SEQUENCE [LARGE SCALE GENOMIC DNA]</scope>
    <source>
        <strain evidence="4">DSM 19380 / VKM B-2539 / Kam940</strain>
    </source>
</reference>
<dbReference type="GO" id="GO:0051301">
    <property type="term" value="P:cell division"/>
    <property type="evidence" value="ECO:0007669"/>
    <property type="project" value="UniProtKB-KW"/>
</dbReference>
<accession>I0A073</accession>
<name>I0A073_FERFK</name>
<keyword evidence="3" id="KW-0132">Cell division</keyword>
<proteinExistence type="predicted"/>
<dbReference type="Proteomes" id="UP000007391">
    <property type="component" value="Chromosome"/>
</dbReference>
<feature type="domain" description="CdvA-like coiled-coil" evidence="2">
    <location>
        <begin position="90"/>
        <end position="209"/>
    </location>
</feature>
<protein>
    <submittedName>
        <fullName evidence="3">Cell division protein CdvA</fullName>
    </submittedName>
</protein>
<evidence type="ECO:0000259" key="2">
    <source>
        <dbReference type="Pfam" id="PF18822"/>
    </source>
</evidence>
<sequence length="250" mass="28377">MKMVIYTVDMLDKYVGQKVKDPYQRVVGSLASIYSNVDGNVNAVEILFGDINFKTLPAERILIQKDDIILLPEWKYSALKVIERLERARRRAKALDELYAKGEITRQSYEEFKANVSKDLDTLKKDANEAKDMIKKRINELEDQIVQIEKAITALKMSYIAGEISERGYKPAADILRLNKDRNLEEKNDAKKIMDLIVKLETSSLDVESVVKEVQNVTPQVPQVEQPIVVELHESAPQSDNANVPAVSSQ</sequence>
<keyword evidence="3" id="KW-0131">Cell cycle</keyword>
<feature type="coiled-coil region" evidence="1">
    <location>
        <begin position="78"/>
        <end position="158"/>
    </location>
</feature>
<dbReference type="EMBL" id="CP003423">
    <property type="protein sequence ID" value="AFH42380.1"/>
    <property type="molecule type" value="Genomic_DNA"/>
</dbReference>
<reference evidence="3 4" key="2">
    <citation type="journal article" date="2014" name="Extremophiles">
        <title>Analysis of the complete genome of Fervidococcus fontis confirms the distinct phylogenetic position of the order Fervidicoccales and suggests its environmental function.</title>
        <authorList>
            <person name="Lebedinsky A.V."/>
            <person name="Mardanov A.V."/>
            <person name="Kublanov I.V."/>
            <person name="Gumerov V.M."/>
            <person name="Beletsky A.V."/>
            <person name="Perevalova A.A."/>
            <person name="Bidzhieva S.Kh."/>
            <person name="Bonch-Osmolovskaya E.A."/>
            <person name="Skryabin K.G."/>
            <person name="Ravin N.V."/>
        </authorList>
    </citation>
    <scope>NUCLEOTIDE SEQUENCE [LARGE SCALE GENOMIC DNA]</scope>
    <source>
        <strain evidence="4">DSM 19380 / VKM B-2539 / Kam940</strain>
    </source>
</reference>
<gene>
    <name evidence="3" type="ordered locus">FFONT_0390</name>
</gene>
<keyword evidence="4" id="KW-1185">Reference proteome</keyword>
<dbReference type="Pfam" id="PF18822">
    <property type="entry name" value="CdvA"/>
    <property type="match status" value="1"/>
</dbReference>
<keyword evidence="1" id="KW-0175">Coiled coil</keyword>
<evidence type="ECO:0000313" key="4">
    <source>
        <dbReference type="Proteomes" id="UP000007391"/>
    </source>
</evidence>
<dbReference type="InterPro" id="IPR041461">
    <property type="entry name" value="CdvA_CC"/>
</dbReference>
<evidence type="ECO:0000313" key="3">
    <source>
        <dbReference type="EMBL" id="AFH42380.1"/>
    </source>
</evidence>